<keyword evidence="3" id="KW-0862">Zinc</keyword>
<feature type="coiled-coil region" evidence="5">
    <location>
        <begin position="106"/>
        <end position="232"/>
    </location>
</feature>
<keyword evidence="5" id="KW-0175">Coiled coil</keyword>
<dbReference type="PROSITE" id="PS00518">
    <property type="entry name" value="ZF_RING_1"/>
    <property type="match status" value="1"/>
</dbReference>
<reference evidence="7 8" key="1">
    <citation type="journal article" date="2016" name="Mol. Biol. Evol.">
        <title>Comparative Genomics of Early-Diverging Mushroom-Forming Fungi Provides Insights into the Origins of Lignocellulose Decay Capabilities.</title>
        <authorList>
            <person name="Nagy L.G."/>
            <person name="Riley R."/>
            <person name="Tritt A."/>
            <person name="Adam C."/>
            <person name="Daum C."/>
            <person name="Floudas D."/>
            <person name="Sun H."/>
            <person name="Yadav J.S."/>
            <person name="Pangilinan J."/>
            <person name="Larsson K.H."/>
            <person name="Matsuura K."/>
            <person name="Barry K."/>
            <person name="Labutti K."/>
            <person name="Kuo R."/>
            <person name="Ohm R.A."/>
            <person name="Bhattacharya S.S."/>
            <person name="Shirouzu T."/>
            <person name="Yoshinaga Y."/>
            <person name="Martin F.M."/>
            <person name="Grigoriev I.V."/>
            <person name="Hibbett D.S."/>
        </authorList>
    </citation>
    <scope>NUCLEOTIDE SEQUENCE [LARGE SCALE GENOMIC DNA]</scope>
    <source>
        <strain evidence="7 8">HHB12733</strain>
    </source>
</reference>
<dbReference type="EMBL" id="KV423971">
    <property type="protein sequence ID" value="KZT56873.1"/>
    <property type="molecule type" value="Genomic_DNA"/>
</dbReference>
<dbReference type="AlphaFoldDB" id="A0A165FKC0"/>
<dbReference type="PROSITE" id="PS50089">
    <property type="entry name" value="ZF_RING_2"/>
    <property type="match status" value="1"/>
</dbReference>
<evidence type="ECO:0000256" key="3">
    <source>
        <dbReference type="ARBA" id="ARBA00022833"/>
    </source>
</evidence>
<accession>A0A165FKC0</accession>
<dbReference type="Proteomes" id="UP000076842">
    <property type="component" value="Unassembled WGS sequence"/>
</dbReference>
<feature type="domain" description="RING-type" evidence="6">
    <location>
        <begin position="4"/>
        <end position="45"/>
    </location>
</feature>
<dbReference type="OrthoDB" id="6270329at2759"/>
<dbReference type="SUPFAM" id="SSF57850">
    <property type="entry name" value="RING/U-box"/>
    <property type="match status" value="1"/>
</dbReference>
<evidence type="ECO:0000256" key="5">
    <source>
        <dbReference type="SAM" id="Coils"/>
    </source>
</evidence>
<proteinExistence type="predicted"/>
<dbReference type="SMART" id="SM00184">
    <property type="entry name" value="RING"/>
    <property type="match status" value="1"/>
</dbReference>
<evidence type="ECO:0000313" key="8">
    <source>
        <dbReference type="Proteomes" id="UP000076842"/>
    </source>
</evidence>
<dbReference type="InterPro" id="IPR013083">
    <property type="entry name" value="Znf_RING/FYVE/PHD"/>
</dbReference>
<dbReference type="InterPro" id="IPR017907">
    <property type="entry name" value="Znf_RING_CS"/>
</dbReference>
<gene>
    <name evidence="7" type="ORF">CALCODRAFT_300262</name>
</gene>
<dbReference type="InterPro" id="IPR001841">
    <property type="entry name" value="Znf_RING"/>
</dbReference>
<dbReference type="PANTHER" id="PTHR23041:SF78">
    <property type="entry name" value="E3 UBIQUITIN-PROTEIN LIGASE RNF4"/>
    <property type="match status" value="1"/>
</dbReference>
<evidence type="ECO:0000313" key="7">
    <source>
        <dbReference type="EMBL" id="KZT56873.1"/>
    </source>
</evidence>
<name>A0A165FKC0_9BASI</name>
<dbReference type="GO" id="GO:0008270">
    <property type="term" value="F:zinc ion binding"/>
    <property type="evidence" value="ECO:0007669"/>
    <property type="project" value="UniProtKB-KW"/>
</dbReference>
<evidence type="ECO:0000256" key="1">
    <source>
        <dbReference type="ARBA" id="ARBA00022723"/>
    </source>
</evidence>
<dbReference type="PANTHER" id="PTHR23041">
    <property type="entry name" value="RING FINGER DOMAIN-CONTAINING"/>
    <property type="match status" value="1"/>
</dbReference>
<dbReference type="InterPro" id="IPR047134">
    <property type="entry name" value="RNF4"/>
</dbReference>
<evidence type="ECO:0000256" key="4">
    <source>
        <dbReference type="PROSITE-ProRule" id="PRU00175"/>
    </source>
</evidence>
<sequence>MYRCQICFDELGTNGQTTCTPCGHAFCSDCLAHALRIQAFCPSCRSPVEPKLETLPAVEAQALITELCRKTPGRRHELERLGPRPVRLYLDKDEADQPPGEGDDVIARQQRKIAKLSARLGEAEKMIELVKTEKHDELALLKAQMKVLHRRSQAAVDRAWELETQMEETERQSNVFFDIVAKERVALEQALHAKDQELKKAKSKEARYDKDVQDLKDSLADARKRDAEHMEQIGEAAHTMKRKQKKVCLRLIPSASLRRAHA</sequence>
<evidence type="ECO:0000259" key="6">
    <source>
        <dbReference type="PROSITE" id="PS50089"/>
    </source>
</evidence>
<keyword evidence="2 4" id="KW-0863">Zinc-finger</keyword>
<keyword evidence="1" id="KW-0479">Metal-binding</keyword>
<dbReference type="Pfam" id="PF13639">
    <property type="entry name" value="zf-RING_2"/>
    <property type="match status" value="1"/>
</dbReference>
<dbReference type="InParanoid" id="A0A165FKC0"/>
<protein>
    <recommendedName>
        <fullName evidence="6">RING-type domain-containing protein</fullName>
    </recommendedName>
</protein>
<organism evidence="7 8">
    <name type="scientific">Calocera cornea HHB12733</name>
    <dbReference type="NCBI Taxonomy" id="1353952"/>
    <lineage>
        <taxon>Eukaryota</taxon>
        <taxon>Fungi</taxon>
        <taxon>Dikarya</taxon>
        <taxon>Basidiomycota</taxon>
        <taxon>Agaricomycotina</taxon>
        <taxon>Dacrymycetes</taxon>
        <taxon>Dacrymycetales</taxon>
        <taxon>Dacrymycetaceae</taxon>
        <taxon>Calocera</taxon>
    </lineage>
</organism>
<evidence type="ECO:0000256" key="2">
    <source>
        <dbReference type="ARBA" id="ARBA00022771"/>
    </source>
</evidence>
<keyword evidence="8" id="KW-1185">Reference proteome</keyword>
<dbReference type="Gene3D" id="3.30.40.10">
    <property type="entry name" value="Zinc/RING finger domain, C3HC4 (zinc finger)"/>
    <property type="match status" value="1"/>
</dbReference>